<dbReference type="EMBL" id="RQHS01000012">
    <property type="protein sequence ID" value="TGN00043.1"/>
    <property type="molecule type" value="Genomic_DNA"/>
</dbReference>
<dbReference type="InterPro" id="IPR019734">
    <property type="entry name" value="TPR_rpt"/>
</dbReference>
<keyword evidence="1" id="KW-0802">TPR repeat</keyword>
<evidence type="ECO:0000256" key="1">
    <source>
        <dbReference type="PROSITE-ProRule" id="PRU00339"/>
    </source>
</evidence>
<dbReference type="PROSITE" id="PS50005">
    <property type="entry name" value="TPR"/>
    <property type="match status" value="2"/>
</dbReference>
<dbReference type="Pfam" id="PF13181">
    <property type="entry name" value="TPR_8"/>
    <property type="match status" value="2"/>
</dbReference>
<dbReference type="SMART" id="SM00028">
    <property type="entry name" value="TPR"/>
    <property type="match status" value="3"/>
</dbReference>
<gene>
    <name evidence="2" type="ORF">EHR06_07950</name>
</gene>
<dbReference type="OrthoDB" id="362878at2"/>
<dbReference type="PANTHER" id="PTHR12558:SF13">
    <property type="entry name" value="CELL DIVISION CYCLE PROTEIN 27 HOMOLOG"/>
    <property type="match status" value="1"/>
</dbReference>
<name>A0A4Z1ANY5_9LEPT</name>
<organism evidence="2 3">
    <name type="scientific">Leptospira dzoumogneensis</name>
    <dbReference type="NCBI Taxonomy" id="2484904"/>
    <lineage>
        <taxon>Bacteria</taxon>
        <taxon>Pseudomonadati</taxon>
        <taxon>Spirochaetota</taxon>
        <taxon>Spirochaetia</taxon>
        <taxon>Leptospirales</taxon>
        <taxon>Leptospiraceae</taxon>
        <taxon>Leptospira</taxon>
    </lineage>
</organism>
<dbReference type="Proteomes" id="UP000297241">
    <property type="component" value="Unassembled WGS sequence"/>
</dbReference>
<dbReference type="PANTHER" id="PTHR12558">
    <property type="entry name" value="CELL DIVISION CYCLE 16,23,27"/>
    <property type="match status" value="1"/>
</dbReference>
<feature type="repeat" description="TPR" evidence="1">
    <location>
        <begin position="93"/>
        <end position="126"/>
    </location>
</feature>
<protein>
    <submittedName>
        <fullName evidence="2">Uncharacterized protein</fullName>
    </submittedName>
</protein>
<dbReference type="SUPFAM" id="SSF48452">
    <property type="entry name" value="TPR-like"/>
    <property type="match status" value="1"/>
</dbReference>
<sequence>MYNIKTKLIFLIICFSLPIFSKEDQEKGKQKCIELSESKKFQESINCFKLLIEEYPNSYNLYDSIGVTYALFGDLKSSKKSFEKAIQMMPMDPGPHRNLGYLYLETKDYVNAIKSFKNVIKTSYNDIKTMDLVANLSMEIKDYESAILYWEEILKIENAPVLYLNIAIAYDKLGDKKNYMKYLEIGCKEEKAKMCEDLNK</sequence>
<keyword evidence="3" id="KW-1185">Reference proteome</keyword>
<dbReference type="AlphaFoldDB" id="A0A4Z1ANY5"/>
<dbReference type="InterPro" id="IPR011990">
    <property type="entry name" value="TPR-like_helical_dom_sf"/>
</dbReference>
<reference evidence="2" key="1">
    <citation type="journal article" date="2019" name="PLoS Negl. Trop. Dis.">
        <title>Revisiting the worldwide diversity of Leptospira species in the environment.</title>
        <authorList>
            <person name="Vincent A.T."/>
            <person name="Schiettekatte O."/>
            <person name="Bourhy P."/>
            <person name="Veyrier F.J."/>
            <person name="Picardeau M."/>
        </authorList>
    </citation>
    <scope>NUCLEOTIDE SEQUENCE [LARGE SCALE GENOMIC DNA]</scope>
    <source>
        <strain evidence="2">201601113</strain>
    </source>
</reference>
<evidence type="ECO:0000313" key="3">
    <source>
        <dbReference type="Proteomes" id="UP000297241"/>
    </source>
</evidence>
<proteinExistence type="predicted"/>
<accession>A0A4Z1ANY5</accession>
<dbReference type="Gene3D" id="1.25.40.10">
    <property type="entry name" value="Tetratricopeptide repeat domain"/>
    <property type="match status" value="1"/>
</dbReference>
<dbReference type="RefSeq" id="WP_135756504.1">
    <property type="nucleotide sequence ID" value="NZ_RQHS01000012.1"/>
</dbReference>
<comment type="caution">
    <text evidence="2">The sequence shown here is derived from an EMBL/GenBank/DDBJ whole genome shotgun (WGS) entry which is preliminary data.</text>
</comment>
<evidence type="ECO:0000313" key="2">
    <source>
        <dbReference type="EMBL" id="TGN00043.1"/>
    </source>
</evidence>
<feature type="repeat" description="TPR" evidence="1">
    <location>
        <begin position="59"/>
        <end position="92"/>
    </location>
</feature>